<evidence type="ECO:0000313" key="9">
    <source>
        <dbReference type="Proteomes" id="UP001473302"/>
    </source>
</evidence>
<name>A0ABP9YUK5_9FUNG</name>
<keyword evidence="2" id="KW-0001">2Fe-2S</keyword>
<dbReference type="PANTHER" id="PTHR23426:SF65">
    <property type="entry name" value="FERREDOXIN-2, MITOCHONDRIAL"/>
    <property type="match status" value="1"/>
</dbReference>
<sequence length="156" mass="17565">MSLLRLFTTKTIFKPTQVIRSFSYAPTLLHGKEGISRGDGPYTVHFITPEGEQIDVKATEGDSMLDLAQRYDIDLECACEGSLACSTCHVICDQDYFDRMEEPSDEENDMLDLAFGLTETSRLGCQVFMNKDLDDITVRIPSATRNLRVDGKVEHF</sequence>
<dbReference type="InterPro" id="IPR001055">
    <property type="entry name" value="Adrenodoxin-like"/>
</dbReference>
<keyword evidence="9" id="KW-1185">Reference proteome</keyword>
<organism evidence="8 9">
    <name type="scientific">Mucor flavus</name>
    <dbReference type="NCBI Taxonomy" id="439312"/>
    <lineage>
        <taxon>Eukaryota</taxon>
        <taxon>Fungi</taxon>
        <taxon>Fungi incertae sedis</taxon>
        <taxon>Mucoromycota</taxon>
        <taxon>Mucoromycotina</taxon>
        <taxon>Mucoromycetes</taxon>
        <taxon>Mucorales</taxon>
        <taxon>Mucorineae</taxon>
        <taxon>Mucoraceae</taxon>
        <taxon>Mucor</taxon>
    </lineage>
</organism>
<dbReference type="CDD" id="cd00207">
    <property type="entry name" value="fer2"/>
    <property type="match status" value="1"/>
</dbReference>
<reference evidence="8 9" key="1">
    <citation type="submission" date="2024-04" db="EMBL/GenBank/DDBJ databases">
        <title>genome sequences of Mucor flavus KT1a and Helicostylum pulchrum KT1b strains isolated from the surface of a dry-aged beef.</title>
        <authorList>
            <person name="Toyotome T."/>
            <person name="Hosono M."/>
            <person name="Torimaru M."/>
            <person name="Fukuda K."/>
            <person name="Mikami N."/>
        </authorList>
    </citation>
    <scope>NUCLEOTIDE SEQUENCE [LARGE SCALE GENOMIC DNA]</scope>
    <source>
        <strain evidence="8 9">KT1a</strain>
    </source>
</reference>
<evidence type="ECO:0000256" key="4">
    <source>
        <dbReference type="ARBA" id="ARBA00023004"/>
    </source>
</evidence>
<dbReference type="InterPro" id="IPR036010">
    <property type="entry name" value="2Fe-2S_ferredoxin-like_sf"/>
</dbReference>
<proteinExistence type="inferred from homology"/>
<dbReference type="Proteomes" id="UP001473302">
    <property type="component" value="Unassembled WGS sequence"/>
</dbReference>
<keyword evidence="5" id="KW-0411">Iron-sulfur</keyword>
<comment type="cofactor">
    <cofactor evidence="6">
        <name>[2Fe-2S] cluster</name>
        <dbReference type="ChEBI" id="CHEBI:190135"/>
    </cofactor>
</comment>
<keyword evidence="4" id="KW-0408">Iron</keyword>
<evidence type="ECO:0000259" key="7">
    <source>
        <dbReference type="PROSITE" id="PS51085"/>
    </source>
</evidence>
<dbReference type="SUPFAM" id="SSF54292">
    <property type="entry name" value="2Fe-2S ferredoxin-like"/>
    <property type="match status" value="1"/>
</dbReference>
<keyword evidence="3" id="KW-0479">Metal-binding</keyword>
<comment type="similarity">
    <text evidence="1">Belongs to the adrenodoxin/putidaredoxin family.</text>
</comment>
<evidence type="ECO:0000256" key="5">
    <source>
        <dbReference type="ARBA" id="ARBA00023014"/>
    </source>
</evidence>
<dbReference type="PRINTS" id="PR00355">
    <property type="entry name" value="ADRENODOXIN"/>
</dbReference>
<dbReference type="InterPro" id="IPR018298">
    <property type="entry name" value="Adrenodoxin_Fe-S_BS"/>
</dbReference>
<dbReference type="InterPro" id="IPR001041">
    <property type="entry name" value="2Fe-2S_ferredoxin-type"/>
</dbReference>
<dbReference type="InterPro" id="IPR012675">
    <property type="entry name" value="Beta-grasp_dom_sf"/>
</dbReference>
<comment type="caution">
    <text evidence="8">The sequence shown here is derived from an EMBL/GenBank/DDBJ whole genome shotgun (WGS) entry which is preliminary data.</text>
</comment>
<evidence type="ECO:0000256" key="2">
    <source>
        <dbReference type="ARBA" id="ARBA00022714"/>
    </source>
</evidence>
<dbReference type="Pfam" id="PF00111">
    <property type="entry name" value="Fer2"/>
    <property type="match status" value="1"/>
</dbReference>
<protein>
    <submittedName>
        <fullName evidence="8">Adrenodoxin-like protein 1, mitochondrial</fullName>
    </submittedName>
</protein>
<evidence type="ECO:0000256" key="1">
    <source>
        <dbReference type="ARBA" id="ARBA00010914"/>
    </source>
</evidence>
<evidence type="ECO:0000313" key="8">
    <source>
        <dbReference type="EMBL" id="GAA5810535.1"/>
    </source>
</evidence>
<dbReference type="PROSITE" id="PS51085">
    <property type="entry name" value="2FE2S_FER_2"/>
    <property type="match status" value="1"/>
</dbReference>
<dbReference type="PANTHER" id="PTHR23426">
    <property type="entry name" value="FERREDOXIN/ADRENODOXIN"/>
    <property type="match status" value="1"/>
</dbReference>
<dbReference type="EMBL" id="BAABUK010000007">
    <property type="protein sequence ID" value="GAA5810535.1"/>
    <property type="molecule type" value="Genomic_DNA"/>
</dbReference>
<accession>A0ABP9YUK5</accession>
<dbReference type="Gene3D" id="3.10.20.30">
    <property type="match status" value="1"/>
</dbReference>
<evidence type="ECO:0000256" key="3">
    <source>
        <dbReference type="ARBA" id="ARBA00022723"/>
    </source>
</evidence>
<feature type="domain" description="2Fe-2S ferredoxin-type" evidence="7">
    <location>
        <begin position="42"/>
        <end position="144"/>
    </location>
</feature>
<dbReference type="PROSITE" id="PS00814">
    <property type="entry name" value="ADX"/>
    <property type="match status" value="1"/>
</dbReference>
<evidence type="ECO:0000256" key="6">
    <source>
        <dbReference type="ARBA" id="ARBA00034078"/>
    </source>
</evidence>
<gene>
    <name evidence="8" type="primary">MFDX1</name>
    <name evidence="8" type="ORF">MFLAVUS_003958</name>
</gene>